<sequence>MAAFTSPATSRTLNDSQSLSFSTAIISSKPDSVYHPRSSYRSVAFGTWKVGEASRRFSHKYSVPAMPSEIPAELKITRSFEPEKCKNKDSTLNANQQINSTIQIETRPSTTLRAPKSVRLSKSIRESLSISLQELVQSAPSEMFEMSPNPVERPFRRQGSECSDKWTKLGKRGGDCYSSTEYVQYCAQNTYENVIVDSRLCRKPSFNRSMDALNDRLIQCSVPRNAPGTGSKSGISTSRTNKSPTRYNVNSLPRRPNVYNPEKVSSPTQTTPPLTEARSGSKPAVFVIDPCCSFAETSTMDRSFAKSRKVQPTEDMRQRTKSLDNATRFAVCPKFGNQSVMDCSAKPPLPTSNPRGPIPGSSNAGTLQSAKKFLRKLYNTSTLKFRSNPEKSGQRKESGNQKYQLATSPFFEMRLPEPEERPFLPYNIHYQIESEENAPAPLMTTSLYNPPTSKNLSLSQLQMSTSKCWEPATSFANSPDEGIYCPSISSSNSSSTTKQRNRQMTNHAGAILDESISAKGQHCDSSGLAPVVPPNFEDFFDLSSTSSSPEQVHRSLNETQQNSPLQSSLGYMSGGSHVGEGDTFPTDANSSFATTSLFEAQNVNSLEPNFSTMDLNDGTEEKRFPNWTELFQYLKKEITEIRASDAQIFSNLKTIEKEISCVKRDNERHNSCSPNGFVS</sequence>
<name>A0AAD4N0U1_9BILA</name>
<protein>
    <submittedName>
        <fullName evidence="2">Uncharacterized protein</fullName>
    </submittedName>
</protein>
<feature type="compositionally biased region" description="Polar residues" evidence="1">
    <location>
        <begin position="228"/>
        <end position="251"/>
    </location>
</feature>
<feature type="region of interest" description="Disordered" evidence="1">
    <location>
        <begin position="540"/>
        <end position="570"/>
    </location>
</feature>
<keyword evidence="3" id="KW-1185">Reference proteome</keyword>
<dbReference type="AlphaFoldDB" id="A0AAD4N0U1"/>
<evidence type="ECO:0000313" key="2">
    <source>
        <dbReference type="EMBL" id="KAI1712542.1"/>
    </source>
</evidence>
<dbReference type="Proteomes" id="UP001201812">
    <property type="component" value="Unassembled WGS sequence"/>
</dbReference>
<accession>A0AAD4N0U1</accession>
<dbReference type="EMBL" id="JAKKPZ010000018">
    <property type="protein sequence ID" value="KAI1712542.1"/>
    <property type="molecule type" value="Genomic_DNA"/>
</dbReference>
<feature type="compositionally biased region" description="Polar residues" evidence="1">
    <location>
        <begin position="557"/>
        <end position="570"/>
    </location>
</feature>
<feature type="compositionally biased region" description="Basic and acidic residues" evidence="1">
    <location>
        <begin position="387"/>
        <end position="399"/>
    </location>
</feature>
<feature type="region of interest" description="Disordered" evidence="1">
    <location>
        <begin position="384"/>
        <end position="403"/>
    </location>
</feature>
<feature type="region of interest" description="Disordered" evidence="1">
    <location>
        <begin position="345"/>
        <end position="366"/>
    </location>
</feature>
<feature type="compositionally biased region" description="Polar residues" evidence="1">
    <location>
        <begin position="263"/>
        <end position="273"/>
    </location>
</feature>
<organism evidence="2 3">
    <name type="scientific">Ditylenchus destructor</name>
    <dbReference type="NCBI Taxonomy" id="166010"/>
    <lineage>
        <taxon>Eukaryota</taxon>
        <taxon>Metazoa</taxon>
        <taxon>Ecdysozoa</taxon>
        <taxon>Nematoda</taxon>
        <taxon>Chromadorea</taxon>
        <taxon>Rhabditida</taxon>
        <taxon>Tylenchina</taxon>
        <taxon>Tylenchomorpha</taxon>
        <taxon>Sphaerularioidea</taxon>
        <taxon>Anguinidae</taxon>
        <taxon>Anguininae</taxon>
        <taxon>Ditylenchus</taxon>
    </lineage>
</organism>
<comment type="caution">
    <text evidence="2">The sequence shown here is derived from an EMBL/GenBank/DDBJ whole genome shotgun (WGS) entry which is preliminary data.</text>
</comment>
<proteinExistence type="predicted"/>
<evidence type="ECO:0000256" key="1">
    <source>
        <dbReference type="SAM" id="MobiDB-lite"/>
    </source>
</evidence>
<reference evidence="2" key="1">
    <citation type="submission" date="2022-01" db="EMBL/GenBank/DDBJ databases">
        <title>Genome Sequence Resource for Two Populations of Ditylenchus destructor, the Migratory Endoparasitic Phytonematode.</title>
        <authorList>
            <person name="Zhang H."/>
            <person name="Lin R."/>
            <person name="Xie B."/>
        </authorList>
    </citation>
    <scope>NUCLEOTIDE SEQUENCE</scope>
    <source>
        <strain evidence="2">BazhouSP</strain>
    </source>
</reference>
<feature type="region of interest" description="Disordered" evidence="1">
    <location>
        <begin position="221"/>
        <end position="280"/>
    </location>
</feature>
<evidence type="ECO:0000313" key="3">
    <source>
        <dbReference type="Proteomes" id="UP001201812"/>
    </source>
</evidence>
<gene>
    <name evidence="2" type="ORF">DdX_09634</name>
</gene>